<comment type="similarity">
    <text evidence="1">Belongs to the SMC family. SbcC subfamily.</text>
</comment>
<dbReference type="OrthoDB" id="1698838at2"/>
<keyword evidence="4" id="KW-0175">Coiled coil</keyword>
<reference evidence="6 7" key="1">
    <citation type="submission" date="2016-12" db="EMBL/GenBank/DDBJ databases">
        <title>Complete genome sequence of Clostridium kluyveri JZZ isolated from the pit mud of a Chinese flavor liquor-making factory.</title>
        <authorList>
            <person name="Wang Y."/>
        </authorList>
    </citation>
    <scope>NUCLEOTIDE SEQUENCE [LARGE SCALE GENOMIC DNA]</scope>
    <source>
        <strain evidence="6 7">JZZ</strain>
    </source>
</reference>
<dbReference type="AlphaFoldDB" id="A0A1L5F2V7"/>
<evidence type="ECO:0000313" key="7">
    <source>
        <dbReference type="Proteomes" id="UP000184604"/>
    </source>
</evidence>
<evidence type="ECO:0000259" key="5">
    <source>
        <dbReference type="Pfam" id="PF13476"/>
    </source>
</evidence>
<comment type="subunit">
    <text evidence="2">Heterodimer of SbcC and SbcD.</text>
</comment>
<feature type="coiled-coil region" evidence="4">
    <location>
        <begin position="481"/>
        <end position="535"/>
    </location>
</feature>
<evidence type="ECO:0000256" key="2">
    <source>
        <dbReference type="ARBA" id="ARBA00011322"/>
    </source>
</evidence>
<proteinExistence type="inferred from homology"/>
<dbReference type="RefSeq" id="WP_073537054.1">
    <property type="nucleotide sequence ID" value="NZ_CP018335.1"/>
</dbReference>
<evidence type="ECO:0000256" key="4">
    <source>
        <dbReference type="SAM" id="Coils"/>
    </source>
</evidence>
<accession>A0A1L5F2V7</accession>
<dbReference type="Pfam" id="PF13476">
    <property type="entry name" value="AAA_23"/>
    <property type="match status" value="1"/>
</dbReference>
<organism evidence="6 7">
    <name type="scientific">Clostridium kluyveri</name>
    <dbReference type="NCBI Taxonomy" id="1534"/>
    <lineage>
        <taxon>Bacteria</taxon>
        <taxon>Bacillati</taxon>
        <taxon>Bacillota</taxon>
        <taxon>Clostridia</taxon>
        <taxon>Eubacteriales</taxon>
        <taxon>Clostridiaceae</taxon>
        <taxon>Clostridium</taxon>
    </lineage>
</organism>
<dbReference type="InterPro" id="IPR038729">
    <property type="entry name" value="Rad50/SbcC_AAA"/>
</dbReference>
<protein>
    <recommendedName>
        <fullName evidence="3">Nuclease SbcCD subunit C</fullName>
    </recommendedName>
</protein>
<dbReference type="PANTHER" id="PTHR32114:SF2">
    <property type="entry name" value="ABC TRANSPORTER ABCH.3"/>
    <property type="match status" value="1"/>
</dbReference>
<dbReference type="Proteomes" id="UP000184604">
    <property type="component" value="Chromosome"/>
</dbReference>
<gene>
    <name evidence="6" type="ORF">BS101_00410</name>
</gene>
<dbReference type="EMBL" id="CP018335">
    <property type="protein sequence ID" value="APM37334.1"/>
    <property type="molecule type" value="Genomic_DNA"/>
</dbReference>
<dbReference type="Gene3D" id="3.40.50.300">
    <property type="entry name" value="P-loop containing nucleotide triphosphate hydrolases"/>
    <property type="match status" value="1"/>
</dbReference>
<dbReference type="InterPro" id="IPR027417">
    <property type="entry name" value="P-loop_NTPase"/>
</dbReference>
<evidence type="ECO:0000313" key="6">
    <source>
        <dbReference type="EMBL" id="APM37334.1"/>
    </source>
</evidence>
<feature type="domain" description="Rad50/SbcC-type AAA" evidence="5">
    <location>
        <begin position="9"/>
        <end position="229"/>
    </location>
</feature>
<dbReference type="PANTHER" id="PTHR32114">
    <property type="entry name" value="ABC TRANSPORTER ABCH.3"/>
    <property type="match status" value="1"/>
</dbReference>
<evidence type="ECO:0000256" key="1">
    <source>
        <dbReference type="ARBA" id="ARBA00006930"/>
    </source>
</evidence>
<evidence type="ECO:0000256" key="3">
    <source>
        <dbReference type="ARBA" id="ARBA00013368"/>
    </source>
</evidence>
<name>A0A1L5F2V7_CLOKL</name>
<dbReference type="SUPFAM" id="SSF52540">
    <property type="entry name" value="P-loop containing nucleoside triphosphate hydrolases"/>
    <property type="match status" value="1"/>
</dbReference>
<sequence>MSKTIVLEKLTLKNFKGIKDLTIDFSNITNIYGDNATGKTTIFDAFTWLLFNKDSQDISKFDVQPLDGDNKVVHRVDTEVEAVLEINGVNMLLRKLLKEKWVKPKGKTESEFQGATASYYIDDVPKKEKEYKKKINEIIQEDIFKLLTNPMHFSTKMTWQERKNILMGMIGEITDQNVIDSKGKLKPLEELLVNKDIDELKKSINASRKKLIKDKESIPPRVDELRKSIRKEDIDFKALEFRKRGIVAGMKSVEEQLLDKTKLDDELFMKKDKLYGLKSKLKDIEHEEVEKAESGRDKIAQDISSLNGEIAELKFDIKSLEMEKNNNLKIASNLEVEVKNLRDKWYEEDAKVFELPEDARICPTCHRPFDEEDIESHRQEMEGNFKQNKSKILKSIKAQGLEKSNELEKYKERVLNNETALKNARDSLEKLNNEKDKLQSEIDNFKVTIDLDSNMEYQEILKQVEDLEMELSKPVERDTQIRELKERKESIEKELEEVNYKLGYREMNDRTNARIEELLNKEKELSQQIANLDKKESLCDEFIKTKVELMESSINSKFKYVKFRFFKTLVNGGIEEGCEPLVDGVPFSTNLNSGARINAGIDIINTLSQHYGINAPIFIDNRESTTKLIDVESQVVNLVVSKSDKKLRIENGELVEEKQLAS</sequence>
<feature type="coiled-coil region" evidence="4">
    <location>
        <begin position="393"/>
        <end position="448"/>
    </location>
</feature>